<reference evidence="2 3" key="1">
    <citation type="submission" date="2019-08" db="EMBL/GenBank/DDBJ databases">
        <title>Draft genome sequences of two oriental melons (Cucumis melo L. var makuwa).</title>
        <authorList>
            <person name="Kwon S.-Y."/>
        </authorList>
    </citation>
    <scope>NUCLEOTIDE SEQUENCE [LARGE SCALE GENOMIC DNA]</scope>
    <source>
        <strain evidence="3">cv. SW 3</strain>
        <tissue evidence="2">Leaf</tissue>
    </source>
</reference>
<feature type="domain" description="Retrotransposon gag" evidence="1">
    <location>
        <begin position="133"/>
        <end position="223"/>
    </location>
</feature>
<protein>
    <submittedName>
        <fullName evidence="2">Ty3-gypsy retrotransposon protein</fullName>
    </submittedName>
</protein>
<dbReference type="Gene3D" id="2.40.70.10">
    <property type="entry name" value="Acid Proteases"/>
    <property type="match status" value="1"/>
</dbReference>
<dbReference type="CDD" id="cd00303">
    <property type="entry name" value="retropepsin_like"/>
    <property type="match status" value="1"/>
</dbReference>
<organism evidence="2 3">
    <name type="scientific">Cucumis melo var. makuwa</name>
    <name type="common">Oriental melon</name>
    <dbReference type="NCBI Taxonomy" id="1194695"/>
    <lineage>
        <taxon>Eukaryota</taxon>
        <taxon>Viridiplantae</taxon>
        <taxon>Streptophyta</taxon>
        <taxon>Embryophyta</taxon>
        <taxon>Tracheophyta</taxon>
        <taxon>Spermatophyta</taxon>
        <taxon>Magnoliopsida</taxon>
        <taxon>eudicotyledons</taxon>
        <taxon>Gunneridae</taxon>
        <taxon>Pentapetalae</taxon>
        <taxon>rosids</taxon>
        <taxon>fabids</taxon>
        <taxon>Cucurbitales</taxon>
        <taxon>Cucurbitaceae</taxon>
        <taxon>Benincaseae</taxon>
        <taxon>Cucumis</taxon>
    </lineage>
</organism>
<dbReference type="InterPro" id="IPR021109">
    <property type="entry name" value="Peptidase_aspartic_dom_sf"/>
</dbReference>
<evidence type="ECO:0000313" key="3">
    <source>
        <dbReference type="Proteomes" id="UP000321393"/>
    </source>
</evidence>
<dbReference type="Pfam" id="PF08284">
    <property type="entry name" value="RVP_2"/>
    <property type="match status" value="1"/>
</dbReference>
<evidence type="ECO:0000313" key="2">
    <source>
        <dbReference type="EMBL" id="KAA0057084.1"/>
    </source>
</evidence>
<dbReference type="Proteomes" id="UP000321393">
    <property type="component" value="Unassembled WGS sequence"/>
</dbReference>
<gene>
    <name evidence="2" type="ORF">E6C27_scaffold96G002750</name>
</gene>
<comment type="caution">
    <text evidence="2">The sequence shown here is derived from an EMBL/GenBank/DDBJ whole genome shotgun (WGS) entry which is preliminary data.</text>
</comment>
<dbReference type="AlphaFoldDB" id="A0A5A7UPF5"/>
<dbReference type="InterPro" id="IPR032567">
    <property type="entry name" value="RTL1-rel"/>
</dbReference>
<name>A0A5A7UPF5_CUCMM</name>
<accession>A0A5A7UPF5</accession>
<dbReference type="InterPro" id="IPR005162">
    <property type="entry name" value="Retrotrans_gag_dom"/>
</dbReference>
<dbReference type="PANTHER" id="PTHR15503:SF22">
    <property type="entry name" value="TRANSPOSON TY3-I GAG POLYPROTEIN"/>
    <property type="match status" value="1"/>
</dbReference>
<sequence length="471" mass="53365">MTQKMIEDRLTASEAEIEAIKQEVQRLPLLEKNLEKVHAMLSVIYEDRQRQAGGSELTGISTGKRKIRNEEVTEEEGEECETSLSVETGAGQERIKFKKLEMPVFNGEDPKGWFYRAEHYFQMHLLNEREKLKIAVVSLEGRGLNWFRWAENRKRFRSWKELKEGMYNRFRCREYGTTCARFLAIKQEGSMREYLQKFEELSAPLPEMAKEVLKGTFTNGLDPGIRKEVFSMRVVGLEDLMEAAQLAEEKAEVTKGGPYPYPYSKEAAKSYLRPSPKIFESPPTKMVTLAEKVVNQTSFKRSKGHCCKNRKLRLCVVADELVDTEMSEGENDGGMVEVGLIVELSLNSVVGLTAPGTFKIKGKVKDREVVIMIDYGATHNFISLRQVEEMQISTTETTQYGVIMGSGKAVQGKGMCTGVVVGLPGLTVVEDFLPLELENLDMVLGMQWLQKQGAMTVDWKNLAMTFDGRRC</sequence>
<dbReference type="SUPFAM" id="SSF50630">
    <property type="entry name" value="Acid proteases"/>
    <property type="match status" value="1"/>
</dbReference>
<evidence type="ECO:0000259" key="1">
    <source>
        <dbReference type="Pfam" id="PF03732"/>
    </source>
</evidence>
<dbReference type="PANTHER" id="PTHR15503">
    <property type="entry name" value="LDOC1 RELATED"/>
    <property type="match status" value="1"/>
</dbReference>
<dbReference type="OrthoDB" id="1749187at2759"/>
<dbReference type="Pfam" id="PF03732">
    <property type="entry name" value="Retrotrans_gag"/>
    <property type="match status" value="1"/>
</dbReference>
<dbReference type="EMBL" id="SSTE01007279">
    <property type="protein sequence ID" value="KAA0057084.1"/>
    <property type="molecule type" value="Genomic_DNA"/>
</dbReference>
<proteinExistence type="predicted"/>